<reference evidence="8 9" key="1">
    <citation type="submission" date="2022-12" db="EMBL/GenBank/DDBJ databases">
        <title>Chromosome-level genome of Tegillarca granosa.</title>
        <authorList>
            <person name="Kim J."/>
        </authorList>
    </citation>
    <scope>NUCLEOTIDE SEQUENCE [LARGE SCALE GENOMIC DNA]</scope>
    <source>
        <strain evidence="8">Teg-2019</strain>
        <tissue evidence="8">Adductor muscle</tissue>
    </source>
</reference>
<name>A0ABQ9FLE9_TEGGR</name>
<keyword evidence="5" id="KW-0407">Ion channel</keyword>
<dbReference type="CDD" id="cd18989">
    <property type="entry name" value="LGIC_ECD_cation"/>
    <property type="match status" value="1"/>
</dbReference>
<dbReference type="Gene3D" id="1.20.58.390">
    <property type="entry name" value="Neurotransmitter-gated ion-channel transmembrane domain"/>
    <property type="match status" value="1"/>
</dbReference>
<dbReference type="InterPro" id="IPR036719">
    <property type="entry name" value="Neuro-gated_channel_TM_sf"/>
</dbReference>
<keyword evidence="5" id="KW-0813">Transport</keyword>
<accession>A0ABQ9FLE9</accession>
<feature type="domain" description="Neurotransmitter-gated ion-channel ligand-binding" evidence="6">
    <location>
        <begin position="62"/>
        <end position="234"/>
    </location>
</feature>
<evidence type="ECO:0000256" key="5">
    <source>
        <dbReference type="RuleBase" id="RU000687"/>
    </source>
</evidence>
<dbReference type="Pfam" id="PF02932">
    <property type="entry name" value="Neur_chan_memb"/>
    <property type="match status" value="1"/>
</dbReference>
<dbReference type="InterPro" id="IPR006201">
    <property type="entry name" value="Neur_channel"/>
</dbReference>
<comment type="caution">
    <text evidence="5">Lacks conserved residue(s) required for the propagation of feature annotation.</text>
</comment>
<evidence type="ECO:0000256" key="4">
    <source>
        <dbReference type="ARBA" id="ARBA00023136"/>
    </source>
</evidence>
<evidence type="ECO:0000259" key="7">
    <source>
        <dbReference type="Pfam" id="PF02932"/>
    </source>
</evidence>
<organism evidence="8 9">
    <name type="scientific">Tegillarca granosa</name>
    <name type="common">Malaysian cockle</name>
    <name type="synonym">Anadara granosa</name>
    <dbReference type="NCBI Taxonomy" id="220873"/>
    <lineage>
        <taxon>Eukaryota</taxon>
        <taxon>Metazoa</taxon>
        <taxon>Spiralia</taxon>
        <taxon>Lophotrochozoa</taxon>
        <taxon>Mollusca</taxon>
        <taxon>Bivalvia</taxon>
        <taxon>Autobranchia</taxon>
        <taxon>Pteriomorphia</taxon>
        <taxon>Arcoida</taxon>
        <taxon>Arcoidea</taxon>
        <taxon>Arcidae</taxon>
        <taxon>Tegillarca</taxon>
    </lineage>
</organism>
<dbReference type="InterPro" id="IPR018000">
    <property type="entry name" value="Neurotransmitter_ion_chnl_CS"/>
</dbReference>
<dbReference type="SUPFAM" id="SSF63712">
    <property type="entry name" value="Nicotinic receptor ligand binding domain-like"/>
    <property type="match status" value="1"/>
</dbReference>
<dbReference type="EMBL" id="JARBDR010000214">
    <property type="protein sequence ID" value="KAJ8318089.1"/>
    <property type="molecule type" value="Genomic_DNA"/>
</dbReference>
<evidence type="ECO:0000313" key="8">
    <source>
        <dbReference type="EMBL" id="KAJ8318089.1"/>
    </source>
</evidence>
<keyword evidence="2 5" id="KW-0812">Transmembrane</keyword>
<proteinExistence type="inferred from homology"/>
<feature type="transmembrane region" description="Helical" evidence="5">
    <location>
        <begin position="266"/>
        <end position="284"/>
    </location>
</feature>
<feature type="transmembrane region" description="Helical" evidence="5">
    <location>
        <begin position="236"/>
        <end position="260"/>
    </location>
</feature>
<keyword evidence="4 5" id="KW-0472">Membrane</keyword>
<sequence>MSQKLSICLRDCNYYHVQIRFIKLILNAVGFSFGAWSSGDEKTIRSTIFSTASYDRLTRPDEITNVSVAFNLLAINTLEWEDSRLTWTVTAGTESNYVFATNTEIWFPEIFLDNSLADVNVIANEDLLFRVKFDGKVDWEIPRIFTTYCEVDVTYFPFDTQTCTIEVTSWVYTMDEMKLYHLKTEVNIEDFKQHGEFLFKSSSISSAQLQETKADGTIEYFSKLNYNLILERRPSYYIMSMILPVVLTSYLMIIVFILPVHSGEKVGFSLTVLLAVAVLLTLILDQMPSTALYVSIFHVSND</sequence>
<keyword evidence="5" id="KW-0406">Ion transport</keyword>
<evidence type="ECO:0000313" key="9">
    <source>
        <dbReference type="Proteomes" id="UP001217089"/>
    </source>
</evidence>
<keyword evidence="3 5" id="KW-1133">Transmembrane helix</keyword>
<evidence type="ECO:0000259" key="6">
    <source>
        <dbReference type="Pfam" id="PF02931"/>
    </source>
</evidence>
<evidence type="ECO:0000256" key="1">
    <source>
        <dbReference type="ARBA" id="ARBA00004141"/>
    </source>
</evidence>
<dbReference type="PROSITE" id="PS00236">
    <property type="entry name" value="NEUROTR_ION_CHANNEL"/>
    <property type="match status" value="1"/>
</dbReference>
<dbReference type="Gene3D" id="2.70.170.10">
    <property type="entry name" value="Neurotransmitter-gated ion-channel ligand-binding domain"/>
    <property type="match status" value="1"/>
</dbReference>
<comment type="caution">
    <text evidence="8">The sequence shown here is derived from an EMBL/GenBank/DDBJ whole genome shotgun (WGS) entry which is preliminary data.</text>
</comment>
<evidence type="ECO:0000256" key="3">
    <source>
        <dbReference type="ARBA" id="ARBA00022989"/>
    </source>
</evidence>
<keyword evidence="9" id="KW-1185">Reference proteome</keyword>
<feature type="domain" description="Neurotransmitter-gated ion-channel transmembrane" evidence="7">
    <location>
        <begin position="241"/>
        <end position="296"/>
    </location>
</feature>
<dbReference type="PANTHER" id="PTHR18945">
    <property type="entry name" value="NEUROTRANSMITTER GATED ION CHANNEL"/>
    <property type="match status" value="1"/>
</dbReference>
<dbReference type="InterPro" id="IPR036734">
    <property type="entry name" value="Neur_chan_lig-bd_sf"/>
</dbReference>
<dbReference type="InterPro" id="IPR006029">
    <property type="entry name" value="Neurotrans-gated_channel_TM"/>
</dbReference>
<dbReference type="SUPFAM" id="SSF90112">
    <property type="entry name" value="Neurotransmitter-gated ion-channel transmembrane pore"/>
    <property type="match status" value="1"/>
</dbReference>
<dbReference type="Proteomes" id="UP001217089">
    <property type="component" value="Unassembled WGS sequence"/>
</dbReference>
<comment type="subcellular location">
    <subcellularLocation>
        <location evidence="1">Membrane</location>
        <topology evidence="1">Multi-pass membrane protein</topology>
    </subcellularLocation>
</comment>
<dbReference type="PRINTS" id="PR00252">
    <property type="entry name" value="NRIONCHANNEL"/>
</dbReference>
<dbReference type="InterPro" id="IPR038050">
    <property type="entry name" value="Neuro_actylchol_rec"/>
</dbReference>
<dbReference type="InterPro" id="IPR006202">
    <property type="entry name" value="Neur_chan_lig-bd"/>
</dbReference>
<dbReference type="Pfam" id="PF02931">
    <property type="entry name" value="Neur_chan_LBD"/>
    <property type="match status" value="1"/>
</dbReference>
<evidence type="ECO:0000256" key="2">
    <source>
        <dbReference type="ARBA" id="ARBA00022692"/>
    </source>
</evidence>
<comment type="similarity">
    <text evidence="5">Belongs to the ligand-gated ion channel (TC 1.A.9) family.</text>
</comment>
<protein>
    <submittedName>
        <fullName evidence="8">Uncharacterized protein</fullName>
    </submittedName>
</protein>
<gene>
    <name evidence="8" type="ORF">KUTeg_003180</name>
</gene>